<dbReference type="GO" id="GO:0004806">
    <property type="term" value="F:triacylglycerol lipase activity"/>
    <property type="evidence" value="ECO:0007669"/>
    <property type="project" value="TreeGrafter"/>
</dbReference>
<dbReference type="InterPro" id="IPR029058">
    <property type="entry name" value="AB_hydrolase_fold"/>
</dbReference>
<dbReference type="PROSITE" id="PS01173">
    <property type="entry name" value="LIPASE_GDXG_HIS"/>
    <property type="match status" value="1"/>
</dbReference>
<gene>
    <name evidence="5" type="ORF">MSNKSG1_01718</name>
</gene>
<evidence type="ECO:0000313" key="5">
    <source>
        <dbReference type="EMBL" id="EMP57298.1"/>
    </source>
</evidence>
<keyword evidence="2" id="KW-0378">Hydrolase</keyword>
<dbReference type="InterPro" id="IPR013094">
    <property type="entry name" value="AB_hydrolase_3"/>
</dbReference>
<evidence type="ECO:0000313" key="6">
    <source>
        <dbReference type="Proteomes" id="UP000011960"/>
    </source>
</evidence>
<organism evidence="5 6">
    <name type="scientific">Marinobacter santoriniensis NKSG1</name>
    <dbReference type="NCBI Taxonomy" id="1288826"/>
    <lineage>
        <taxon>Bacteria</taxon>
        <taxon>Pseudomonadati</taxon>
        <taxon>Pseudomonadota</taxon>
        <taxon>Gammaproteobacteria</taxon>
        <taxon>Pseudomonadales</taxon>
        <taxon>Marinobacteraceae</taxon>
        <taxon>Marinobacter</taxon>
    </lineage>
</organism>
<sequence>MMLWIAVLLLALVLMVIAATALLFRTEDLSHLDSTDYPVREATPNDGHQQVLGRLRELGEASRGLKGKARLMALRRHMDGLSEGITLASEFRHNDEPRGEWVLAPGVDSRRRVLYIHGGAWAAGSPRSHRAITDAFSRLANAAVFAVDYRLMPEHRYMDGVRDCRKAYTWMLDNGPDGHERADFVVVAGDSAGGSHTLGLLAWVRDNGIRQADAAVALSPSTDLTLTAPSNRDNIQTDPLLGPVFGGLAKVPLPVIWWGTLAAFRVSPTNPVASPLRGSLANLPPTLIHVSASEMLLDNARRYAAKAASEGSKVTLHTWPGMVHVWHIFTDLLPEANDAFEDIQAFLEDLESHRTEQTAPCVDDSASTPRPTA</sequence>
<dbReference type="eggNOG" id="COG0657">
    <property type="taxonomic scope" value="Bacteria"/>
</dbReference>
<dbReference type="Proteomes" id="UP000011960">
    <property type="component" value="Unassembled WGS sequence"/>
</dbReference>
<comment type="similarity">
    <text evidence="1">Belongs to the 'GDXG' lipolytic enzyme family.</text>
</comment>
<keyword evidence="6" id="KW-1185">Reference proteome</keyword>
<dbReference type="STRING" id="1288826.MSNKSG1_01718"/>
<comment type="caution">
    <text evidence="5">The sequence shown here is derived from an EMBL/GenBank/DDBJ whole genome shotgun (WGS) entry which is preliminary data.</text>
</comment>
<evidence type="ECO:0000256" key="1">
    <source>
        <dbReference type="ARBA" id="ARBA00010515"/>
    </source>
</evidence>
<evidence type="ECO:0000256" key="2">
    <source>
        <dbReference type="ARBA" id="ARBA00022801"/>
    </source>
</evidence>
<dbReference type="Pfam" id="PF07859">
    <property type="entry name" value="Abhydrolase_3"/>
    <property type="match status" value="1"/>
</dbReference>
<dbReference type="AlphaFoldDB" id="M7D9A2"/>
<dbReference type="InterPro" id="IPR050300">
    <property type="entry name" value="GDXG_lipolytic_enzyme"/>
</dbReference>
<name>M7D9A2_9GAMM</name>
<proteinExistence type="inferred from homology"/>
<feature type="region of interest" description="Disordered" evidence="3">
    <location>
        <begin position="354"/>
        <end position="373"/>
    </location>
</feature>
<feature type="domain" description="Alpha/beta hydrolase fold-3" evidence="4">
    <location>
        <begin position="113"/>
        <end position="327"/>
    </location>
</feature>
<protein>
    <submittedName>
        <fullName evidence="5">Lipase/esterase</fullName>
    </submittedName>
</protein>
<accession>M7D9A2</accession>
<dbReference type="PANTHER" id="PTHR48081:SF30">
    <property type="entry name" value="ACETYL-HYDROLASE LIPR-RELATED"/>
    <property type="match status" value="1"/>
</dbReference>
<dbReference type="PATRIC" id="fig|1288826.3.peg.326"/>
<reference evidence="5 6" key="1">
    <citation type="journal article" date="2013" name="Genome Announc.">
        <title>Genome Sequence of Hydrothermal Arsenic-Respiring Bacterium Marinobacter santoriniensis NKSG1T.</title>
        <authorList>
            <person name="Handley K.M."/>
            <person name="Upton M."/>
            <person name="Beatson S.A."/>
            <person name="Hery M."/>
            <person name="Lloyd J.R."/>
        </authorList>
    </citation>
    <scope>NUCLEOTIDE SEQUENCE [LARGE SCALE GENOMIC DNA]</scope>
    <source>
        <strain evidence="5 6">NKSG1</strain>
    </source>
</reference>
<evidence type="ECO:0000259" key="4">
    <source>
        <dbReference type="Pfam" id="PF07859"/>
    </source>
</evidence>
<dbReference type="SUPFAM" id="SSF53474">
    <property type="entry name" value="alpha/beta-Hydrolases"/>
    <property type="match status" value="1"/>
</dbReference>
<dbReference type="PANTHER" id="PTHR48081">
    <property type="entry name" value="AB HYDROLASE SUPERFAMILY PROTEIN C4A8.06C"/>
    <property type="match status" value="1"/>
</dbReference>
<evidence type="ECO:0000256" key="3">
    <source>
        <dbReference type="SAM" id="MobiDB-lite"/>
    </source>
</evidence>
<dbReference type="Gene3D" id="3.40.50.1820">
    <property type="entry name" value="alpha/beta hydrolase"/>
    <property type="match status" value="1"/>
</dbReference>
<dbReference type="InterPro" id="IPR002168">
    <property type="entry name" value="Lipase_GDXG_HIS_AS"/>
</dbReference>
<dbReference type="EMBL" id="APAT01000005">
    <property type="protein sequence ID" value="EMP57298.1"/>
    <property type="molecule type" value="Genomic_DNA"/>
</dbReference>